<dbReference type="Proteomes" id="UP000184310">
    <property type="component" value="Unassembled WGS sequence"/>
</dbReference>
<dbReference type="InterPro" id="IPR004474">
    <property type="entry name" value="LytR_CpsA_psr"/>
</dbReference>
<evidence type="ECO:0000256" key="3">
    <source>
        <dbReference type="SAM" id="Phobius"/>
    </source>
</evidence>
<dbReference type="PANTHER" id="PTHR33392">
    <property type="entry name" value="POLYISOPRENYL-TEICHOIC ACID--PEPTIDOGLYCAN TEICHOIC ACID TRANSFERASE TAGU"/>
    <property type="match status" value="1"/>
</dbReference>
<gene>
    <name evidence="5" type="ORF">SAMN02745163_00629</name>
</gene>
<proteinExistence type="inferred from homology"/>
<feature type="domain" description="Cell envelope-related transcriptional attenuator" evidence="4">
    <location>
        <begin position="96"/>
        <end position="252"/>
    </location>
</feature>
<keyword evidence="6" id="KW-1185">Reference proteome</keyword>
<feature type="transmembrane region" description="Helical" evidence="3">
    <location>
        <begin position="27"/>
        <end position="48"/>
    </location>
</feature>
<evidence type="ECO:0000313" key="6">
    <source>
        <dbReference type="Proteomes" id="UP000184310"/>
    </source>
</evidence>
<dbReference type="PANTHER" id="PTHR33392:SF6">
    <property type="entry name" value="POLYISOPRENYL-TEICHOIC ACID--PEPTIDOGLYCAN TEICHOIC ACID TRANSFERASE TAGU"/>
    <property type="match status" value="1"/>
</dbReference>
<dbReference type="NCBIfam" id="TIGR00350">
    <property type="entry name" value="lytR_cpsA_psr"/>
    <property type="match status" value="1"/>
</dbReference>
<feature type="compositionally biased region" description="Basic residues" evidence="2">
    <location>
        <begin position="10"/>
        <end position="20"/>
    </location>
</feature>
<evidence type="ECO:0000313" key="5">
    <source>
        <dbReference type="EMBL" id="SHI67995.1"/>
    </source>
</evidence>
<protein>
    <submittedName>
        <fullName evidence="5">Transcriptional attenuator, LytR family</fullName>
    </submittedName>
</protein>
<name>A0A1M6D3X6_9CLOT</name>
<reference evidence="5 6" key="1">
    <citation type="submission" date="2016-11" db="EMBL/GenBank/DDBJ databases">
        <authorList>
            <person name="Jaros S."/>
            <person name="Januszkiewicz K."/>
            <person name="Wedrychowicz H."/>
        </authorList>
    </citation>
    <scope>NUCLEOTIDE SEQUENCE [LARGE SCALE GENOMIC DNA]</scope>
    <source>
        <strain evidence="5 6">DSM 21758</strain>
    </source>
</reference>
<keyword evidence="3" id="KW-0812">Transmembrane</keyword>
<dbReference type="Pfam" id="PF03816">
    <property type="entry name" value="LytR_cpsA_psr"/>
    <property type="match status" value="1"/>
</dbReference>
<dbReference type="AlphaFoldDB" id="A0A1M6D3X6"/>
<keyword evidence="3" id="KW-0472">Membrane</keyword>
<dbReference type="InterPro" id="IPR050922">
    <property type="entry name" value="LytR/CpsA/Psr_CW_biosynth"/>
</dbReference>
<dbReference type="Gene3D" id="3.40.630.190">
    <property type="entry name" value="LCP protein"/>
    <property type="match status" value="1"/>
</dbReference>
<accession>A0A1M6D3X6</accession>
<keyword evidence="3" id="KW-1133">Transmembrane helix</keyword>
<organism evidence="5 6">
    <name type="scientific">Clostridium cavendishii DSM 21758</name>
    <dbReference type="NCBI Taxonomy" id="1121302"/>
    <lineage>
        <taxon>Bacteria</taxon>
        <taxon>Bacillati</taxon>
        <taxon>Bacillota</taxon>
        <taxon>Clostridia</taxon>
        <taxon>Eubacteriales</taxon>
        <taxon>Clostridiaceae</taxon>
        <taxon>Clostridium</taxon>
    </lineage>
</organism>
<feature type="region of interest" description="Disordered" evidence="2">
    <location>
        <begin position="1"/>
        <end position="20"/>
    </location>
</feature>
<dbReference type="EMBL" id="FQZB01000004">
    <property type="protein sequence ID" value="SHI67995.1"/>
    <property type="molecule type" value="Genomic_DNA"/>
</dbReference>
<evidence type="ECO:0000256" key="2">
    <source>
        <dbReference type="SAM" id="MobiDB-lite"/>
    </source>
</evidence>
<dbReference type="RefSeq" id="WP_084108238.1">
    <property type="nucleotide sequence ID" value="NZ_FQZB01000004.1"/>
</dbReference>
<sequence>MEKRSEKNRSNNKNKKPKKKMKKSTKIILLSLLGILVFVVGFGGFYLWNMTSGIKKTDISKSDMESSMDNNVKGKYSDIINIALFGVDRRAGDTGRSDATMFATIDKKHGKLKLTSIMRDSYVSIDGHGMDKLNHAYAFGGGALSIKTINQNFGLNITDYVAVDFGELVNIIDALGGVDIDVMKNAVSETNKYIDDVAKETKKTGAHISAPGMQHLTGVQAVGYCRIRYNDNDFARTDRQRDVLVAMFNKIKTTSPTKLPGIIKELSPYLETSLSTTDMIGLGTDVLQSGIGNIQQQILPIEGLDNCKGGIASNGVFYFKYDKDALKKRMQNYIFEDIDPKNK</sequence>
<evidence type="ECO:0000256" key="1">
    <source>
        <dbReference type="ARBA" id="ARBA00006068"/>
    </source>
</evidence>
<comment type="similarity">
    <text evidence="1">Belongs to the LytR/CpsA/Psr (LCP) family.</text>
</comment>
<evidence type="ECO:0000259" key="4">
    <source>
        <dbReference type="Pfam" id="PF03816"/>
    </source>
</evidence>